<protein>
    <submittedName>
        <fullName evidence="3">Molybdenum cofactor biosynthesis protein</fullName>
    </submittedName>
</protein>
<dbReference type="PANTHER" id="PTHR43232:SF2">
    <property type="entry name" value="MOLYBDENUM COFACTOR BIOSYNTHESIS PROTEIN B"/>
    <property type="match status" value="1"/>
</dbReference>
<dbReference type="Proteomes" id="UP000766904">
    <property type="component" value="Unassembled WGS sequence"/>
</dbReference>
<dbReference type="AlphaFoldDB" id="A0A8J8Q4I0"/>
<dbReference type="InterPro" id="IPR036425">
    <property type="entry name" value="MoaB/Mog-like_dom_sf"/>
</dbReference>
<dbReference type="InterPro" id="IPR012245">
    <property type="entry name" value="MoaB"/>
</dbReference>
<gene>
    <name evidence="3" type="ORF">CV102_01080</name>
</gene>
<dbReference type="PANTHER" id="PTHR43232">
    <property type="entry name" value="MOLYBDENUM COFACTOR BIOSYNTHESIS PROTEIN B"/>
    <property type="match status" value="1"/>
</dbReference>
<dbReference type="InterPro" id="IPR001453">
    <property type="entry name" value="MoaB/Mog_dom"/>
</dbReference>
<evidence type="ECO:0000259" key="2">
    <source>
        <dbReference type="SMART" id="SM00852"/>
    </source>
</evidence>
<evidence type="ECO:0000256" key="1">
    <source>
        <dbReference type="SAM" id="MobiDB-lite"/>
    </source>
</evidence>
<dbReference type="GO" id="GO:0005829">
    <property type="term" value="C:cytosol"/>
    <property type="evidence" value="ECO:0007669"/>
    <property type="project" value="TreeGrafter"/>
</dbReference>
<name>A0A8J8Q4I0_9EURY</name>
<dbReference type="RefSeq" id="WP_148855942.1">
    <property type="nucleotide sequence ID" value="NZ_PHNJ01000001.1"/>
</dbReference>
<dbReference type="SUPFAM" id="SSF53218">
    <property type="entry name" value="Molybdenum cofactor biosynthesis proteins"/>
    <property type="match status" value="1"/>
</dbReference>
<dbReference type="PIRSF" id="PIRSF006443">
    <property type="entry name" value="MoaB"/>
    <property type="match status" value="1"/>
</dbReference>
<evidence type="ECO:0000313" key="3">
    <source>
        <dbReference type="EMBL" id="TYL40205.1"/>
    </source>
</evidence>
<comment type="caution">
    <text evidence="3">The sequence shown here is derived from an EMBL/GenBank/DDBJ whole genome shotgun (WGS) entry which is preliminary data.</text>
</comment>
<dbReference type="Pfam" id="PF00994">
    <property type="entry name" value="MoCF_biosynth"/>
    <property type="match status" value="1"/>
</dbReference>
<organism evidence="3 4">
    <name type="scientific">Natronococcus pandeyae</name>
    <dbReference type="NCBI Taxonomy" id="2055836"/>
    <lineage>
        <taxon>Archaea</taxon>
        <taxon>Methanobacteriati</taxon>
        <taxon>Methanobacteriota</taxon>
        <taxon>Stenosarchaea group</taxon>
        <taxon>Halobacteria</taxon>
        <taxon>Halobacteriales</taxon>
        <taxon>Natrialbaceae</taxon>
        <taxon>Natronococcus</taxon>
    </lineage>
</organism>
<keyword evidence="4" id="KW-1185">Reference proteome</keyword>
<accession>A0A8J8Q4I0</accession>
<dbReference type="SMART" id="SM00852">
    <property type="entry name" value="MoCF_biosynth"/>
    <property type="match status" value="1"/>
</dbReference>
<dbReference type="OrthoDB" id="205337at2157"/>
<feature type="domain" description="MoaB/Mog" evidence="2">
    <location>
        <begin position="18"/>
        <end position="162"/>
    </location>
</feature>
<dbReference type="EMBL" id="PHNJ01000001">
    <property type="protein sequence ID" value="TYL40205.1"/>
    <property type="molecule type" value="Genomic_DNA"/>
</dbReference>
<dbReference type="GO" id="GO:0006777">
    <property type="term" value="P:Mo-molybdopterin cofactor biosynthetic process"/>
    <property type="evidence" value="ECO:0007669"/>
    <property type="project" value="InterPro"/>
</dbReference>
<sequence length="191" mass="20046">MTESNEEAGPIGGPIGTGLITVATNRSIDTGAAGGEIATFLGENGCEVVIQEHIDSDYDKVQSVVSRLVDRDDVDLIVTSGGTSIEPDDVTLEAVGPLIEKNLTAFSELFTTLAYEKFGTQVIAARALAGVAEEVPVFCLPGNRDAVRLGLEEIILPEARHLVTLAHSETTEESTEMETGAAGSGENDVDE</sequence>
<feature type="region of interest" description="Disordered" evidence="1">
    <location>
        <begin position="168"/>
        <end position="191"/>
    </location>
</feature>
<evidence type="ECO:0000313" key="4">
    <source>
        <dbReference type="Proteomes" id="UP000766904"/>
    </source>
</evidence>
<reference evidence="3" key="1">
    <citation type="submission" date="2017-11" db="EMBL/GenBank/DDBJ databases">
        <authorList>
            <person name="Kajale S.C."/>
            <person name="Sharma A."/>
        </authorList>
    </citation>
    <scope>NUCLEOTIDE SEQUENCE</scope>
    <source>
        <strain evidence="3">LS1_42</strain>
    </source>
</reference>
<dbReference type="Gene3D" id="3.40.980.10">
    <property type="entry name" value="MoaB/Mog-like domain"/>
    <property type="match status" value="1"/>
</dbReference>
<proteinExistence type="predicted"/>